<proteinExistence type="predicted"/>
<feature type="region of interest" description="Disordered" evidence="1">
    <location>
        <begin position="233"/>
        <end position="255"/>
    </location>
</feature>
<evidence type="ECO:0000313" key="3">
    <source>
        <dbReference type="Proteomes" id="UP000318050"/>
    </source>
</evidence>
<protein>
    <submittedName>
        <fullName evidence="2">Uncharacterized protein</fullName>
    </submittedName>
</protein>
<dbReference type="AlphaFoldDB" id="A0A560HQ59"/>
<feature type="region of interest" description="Disordered" evidence="1">
    <location>
        <begin position="41"/>
        <end position="71"/>
    </location>
</feature>
<name>A0A560HQ59_9PROT</name>
<dbReference type="EMBL" id="VITT01000029">
    <property type="protein sequence ID" value="TWB48683.1"/>
    <property type="molecule type" value="Genomic_DNA"/>
</dbReference>
<organism evidence="2 3">
    <name type="scientific">Nitrospirillum amazonense</name>
    <dbReference type="NCBI Taxonomy" id="28077"/>
    <lineage>
        <taxon>Bacteria</taxon>
        <taxon>Pseudomonadati</taxon>
        <taxon>Pseudomonadota</taxon>
        <taxon>Alphaproteobacteria</taxon>
        <taxon>Rhodospirillales</taxon>
        <taxon>Azospirillaceae</taxon>
        <taxon>Nitrospirillum</taxon>
    </lineage>
</organism>
<dbReference type="AntiFam" id="ANF00041">
    <property type="entry name" value="Antisense to RNaseP"/>
</dbReference>
<gene>
    <name evidence="2" type="ORF">FBZ92_12962</name>
</gene>
<comment type="caution">
    <text evidence="2">The sequence shown here is derived from an EMBL/GenBank/DDBJ whole genome shotgun (WGS) entry which is preliminary data.</text>
</comment>
<dbReference type="Proteomes" id="UP000318050">
    <property type="component" value="Unassembled WGS sequence"/>
</dbReference>
<reference evidence="2 3" key="1">
    <citation type="submission" date="2019-06" db="EMBL/GenBank/DDBJ databases">
        <title>Genomic Encyclopedia of Type Strains, Phase IV (KMG-V): Genome sequencing to study the core and pangenomes of soil and plant-associated prokaryotes.</title>
        <authorList>
            <person name="Whitman W."/>
        </authorList>
    </citation>
    <scope>NUCLEOTIDE SEQUENCE [LARGE SCALE GENOMIC DNA]</scope>
    <source>
        <strain evidence="2 3">BR 11140</strain>
    </source>
</reference>
<sequence length="255" mass="26901">MNSHAAPKRHRKSHAIPWAGGVTGVEARFPMRSHARPIRGGRRWVGMGKPPSAGIKSARRPVSRVLSSGPSPREGAAAVGWPFIWDACRQAPRATYPGGGSEDALAGCPAVPPLFDLAPGGVYRAAPVARGAVRSYRTLSPLPAPRSLERAGGRRFAFCGTFPRVAPARRYLAPFFRGARTFLPPAAFAIAGRRPSGRLAGGDPRRIDRGMQAPMAGVSARIEPAGYAVAARFPHRPADPGLPDANGAGRRSASQ</sequence>
<accession>A0A560HQ59</accession>
<evidence type="ECO:0000313" key="2">
    <source>
        <dbReference type="EMBL" id="TWB48683.1"/>
    </source>
</evidence>
<evidence type="ECO:0000256" key="1">
    <source>
        <dbReference type="SAM" id="MobiDB-lite"/>
    </source>
</evidence>